<comment type="caution">
    <text evidence="8">The sequence shown here is derived from an EMBL/GenBank/DDBJ whole genome shotgun (WGS) entry which is preliminary data.</text>
</comment>
<name>A0A090T0Y1_9VIBR</name>
<sequence length="61" mass="6655">MIADDKALPPEGFVNPLPQALVLTAIVIGFGLLVFALLLFYRAYQETGSADIESLTRSEEE</sequence>
<protein>
    <submittedName>
        <fullName evidence="8">Na(+) H(+) antiporter subunit C</fullName>
    </submittedName>
</protein>
<evidence type="ECO:0000256" key="7">
    <source>
        <dbReference type="SAM" id="Phobius"/>
    </source>
</evidence>
<evidence type="ECO:0000256" key="6">
    <source>
        <dbReference type="ARBA" id="ARBA00023136"/>
    </source>
</evidence>
<dbReference type="Pfam" id="PF00420">
    <property type="entry name" value="Oxidored_q2"/>
    <property type="match status" value="1"/>
</dbReference>
<organism evidence="8 9">
    <name type="scientific">Vibrio maritimus</name>
    <dbReference type="NCBI Taxonomy" id="990268"/>
    <lineage>
        <taxon>Bacteria</taxon>
        <taxon>Pseudomonadati</taxon>
        <taxon>Pseudomonadota</taxon>
        <taxon>Gammaproteobacteria</taxon>
        <taxon>Vibrionales</taxon>
        <taxon>Vibrionaceae</taxon>
        <taxon>Vibrio</taxon>
    </lineage>
</organism>
<reference evidence="8 9" key="1">
    <citation type="submission" date="2014-09" db="EMBL/GenBank/DDBJ databases">
        <title>Vibrio maritimus JCM 19240. (C210) whole genome shotgun sequence.</title>
        <authorList>
            <person name="Sawabe T."/>
            <person name="Meirelles P."/>
            <person name="Nakanishi M."/>
            <person name="Sayaka M."/>
            <person name="Hattori M."/>
            <person name="Ohkuma M."/>
        </authorList>
    </citation>
    <scope>NUCLEOTIDE SEQUENCE [LARGE SCALE GENOMIC DNA]</scope>
    <source>
        <strain evidence="8 9">JCM 19240</strain>
    </source>
</reference>
<evidence type="ECO:0000256" key="2">
    <source>
        <dbReference type="ARBA" id="ARBA00010388"/>
    </source>
</evidence>
<evidence type="ECO:0000256" key="5">
    <source>
        <dbReference type="ARBA" id="ARBA00022989"/>
    </source>
</evidence>
<reference evidence="8 9" key="2">
    <citation type="submission" date="2014-09" db="EMBL/GenBank/DDBJ databases">
        <authorList>
            <consortium name="NBRP consortium"/>
            <person name="Sawabe T."/>
            <person name="Meirelles P."/>
            <person name="Nakanishi M."/>
            <person name="Sayaka M."/>
            <person name="Hattori M."/>
            <person name="Ohkuma M."/>
        </authorList>
    </citation>
    <scope>NUCLEOTIDE SEQUENCE [LARGE SCALE GENOMIC DNA]</scope>
    <source>
        <strain evidence="8 9">JCM 19240</strain>
    </source>
</reference>
<dbReference type="InterPro" id="IPR050601">
    <property type="entry name" value="CPA3_antiporter_subunitC"/>
</dbReference>
<dbReference type="PANTHER" id="PTHR34583:SF2">
    <property type="entry name" value="ANTIPORTER SUBUNIT MNHC2-RELATED"/>
    <property type="match status" value="1"/>
</dbReference>
<evidence type="ECO:0000256" key="1">
    <source>
        <dbReference type="ARBA" id="ARBA00004651"/>
    </source>
</evidence>
<evidence type="ECO:0000313" key="8">
    <source>
        <dbReference type="EMBL" id="GAL33586.1"/>
    </source>
</evidence>
<comment type="similarity">
    <text evidence="2">Belongs to the CPA3 antiporters (TC 2.A.63) subunit C family.</text>
</comment>
<feature type="transmembrane region" description="Helical" evidence="7">
    <location>
        <begin position="20"/>
        <end position="41"/>
    </location>
</feature>
<keyword evidence="3" id="KW-1003">Cell membrane</keyword>
<proteinExistence type="inferred from homology"/>
<keyword evidence="4 7" id="KW-0812">Transmembrane</keyword>
<dbReference type="EMBL" id="BBMT01000003">
    <property type="protein sequence ID" value="GAL33586.1"/>
    <property type="molecule type" value="Genomic_DNA"/>
</dbReference>
<dbReference type="PANTHER" id="PTHR34583">
    <property type="entry name" value="ANTIPORTER SUBUNIT MNHC2-RELATED"/>
    <property type="match status" value="1"/>
</dbReference>
<dbReference type="GO" id="GO:0005886">
    <property type="term" value="C:plasma membrane"/>
    <property type="evidence" value="ECO:0007669"/>
    <property type="project" value="UniProtKB-SubCell"/>
</dbReference>
<evidence type="ECO:0000313" key="9">
    <source>
        <dbReference type="Proteomes" id="UP000029224"/>
    </source>
</evidence>
<comment type="subcellular location">
    <subcellularLocation>
        <location evidence="1">Cell membrane</location>
        <topology evidence="1">Multi-pass membrane protein</topology>
    </subcellularLocation>
</comment>
<keyword evidence="5 7" id="KW-1133">Transmembrane helix</keyword>
<dbReference type="AlphaFoldDB" id="A0A090T0Y1"/>
<gene>
    <name evidence="8" type="ORF">JCM19240_2282</name>
</gene>
<accession>A0A090T0Y1</accession>
<keyword evidence="6 7" id="KW-0472">Membrane</keyword>
<keyword evidence="9" id="KW-1185">Reference proteome</keyword>
<evidence type="ECO:0000256" key="4">
    <source>
        <dbReference type="ARBA" id="ARBA00022692"/>
    </source>
</evidence>
<dbReference type="Gene3D" id="1.10.287.3510">
    <property type="match status" value="1"/>
</dbReference>
<dbReference type="InterPro" id="IPR039428">
    <property type="entry name" value="NUOK/Mnh_C1-like"/>
</dbReference>
<dbReference type="Proteomes" id="UP000029224">
    <property type="component" value="Unassembled WGS sequence"/>
</dbReference>
<evidence type="ECO:0000256" key="3">
    <source>
        <dbReference type="ARBA" id="ARBA00022475"/>
    </source>
</evidence>